<protein>
    <submittedName>
        <fullName evidence="2">Reverse transcriptase/retrotransposon-derived protein RNase H-like domain-containing protein</fullName>
    </submittedName>
</protein>
<sequence>MEQILAAGCNYVKRLHMELQRLRKAGLPQNEDIHMTEERMEAIQQMPTPVNVHELRSFLGAIDYCAKFVPGFQRLECRCTNLQKAVYSLPGGERIGILVEHFKSN</sequence>
<dbReference type="InterPro" id="IPR043502">
    <property type="entry name" value="DNA/RNA_pol_sf"/>
</dbReference>
<name>A0A5S6QGQ2_TRIMR</name>
<dbReference type="AlphaFoldDB" id="A0A5S6QGQ2"/>
<proteinExistence type="predicted"/>
<dbReference type="Gene3D" id="3.30.70.270">
    <property type="match status" value="1"/>
</dbReference>
<evidence type="ECO:0000313" key="1">
    <source>
        <dbReference type="Proteomes" id="UP000046395"/>
    </source>
</evidence>
<dbReference type="SUPFAM" id="SSF56672">
    <property type="entry name" value="DNA/RNA polymerases"/>
    <property type="match status" value="1"/>
</dbReference>
<evidence type="ECO:0000313" key="2">
    <source>
        <dbReference type="WBParaSite" id="TMUE_2000006374.1"/>
    </source>
</evidence>
<dbReference type="Proteomes" id="UP000046395">
    <property type="component" value="Unassembled WGS sequence"/>
</dbReference>
<dbReference type="InterPro" id="IPR043128">
    <property type="entry name" value="Rev_trsase/Diguanyl_cyclase"/>
</dbReference>
<accession>A0A5S6QGQ2</accession>
<dbReference type="WBParaSite" id="TMUE_2000006374.1">
    <property type="protein sequence ID" value="TMUE_2000006374.1"/>
    <property type="gene ID" value="WBGene00293088"/>
</dbReference>
<organism evidence="1 2">
    <name type="scientific">Trichuris muris</name>
    <name type="common">Mouse whipworm</name>
    <dbReference type="NCBI Taxonomy" id="70415"/>
    <lineage>
        <taxon>Eukaryota</taxon>
        <taxon>Metazoa</taxon>
        <taxon>Ecdysozoa</taxon>
        <taxon>Nematoda</taxon>
        <taxon>Enoplea</taxon>
        <taxon>Dorylaimia</taxon>
        <taxon>Trichinellida</taxon>
        <taxon>Trichuridae</taxon>
        <taxon>Trichuris</taxon>
    </lineage>
</organism>
<keyword evidence="1" id="KW-1185">Reference proteome</keyword>
<reference evidence="2" key="1">
    <citation type="submission" date="2019-12" db="UniProtKB">
        <authorList>
            <consortium name="WormBaseParasite"/>
        </authorList>
    </citation>
    <scope>IDENTIFICATION</scope>
</reference>